<dbReference type="PANTHER" id="PTHR43747">
    <property type="entry name" value="FAD-BINDING PROTEIN"/>
    <property type="match status" value="1"/>
</dbReference>
<dbReference type="PANTHER" id="PTHR43747:SF5">
    <property type="entry name" value="FAD-BINDING DOMAIN-CONTAINING PROTEIN"/>
    <property type="match status" value="1"/>
</dbReference>
<dbReference type="EMBL" id="BAABRI010000013">
    <property type="protein sequence ID" value="GAA5483254.1"/>
    <property type="molecule type" value="Genomic_DNA"/>
</dbReference>
<evidence type="ECO:0000256" key="1">
    <source>
        <dbReference type="ARBA" id="ARBA00023002"/>
    </source>
</evidence>
<name>A0ABP9UT96_9BACT</name>
<reference evidence="4 5" key="1">
    <citation type="submission" date="2024-02" db="EMBL/GenBank/DDBJ databases">
        <title>Haloferula sargassicola NBRC 104335.</title>
        <authorList>
            <person name="Ichikawa N."/>
            <person name="Katano-Makiyama Y."/>
            <person name="Hidaka K."/>
        </authorList>
    </citation>
    <scope>NUCLEOTIDE SEQUENCE [LARGE SCALE GENOMIC DNA]</scope>
    <source>
        <strain evidence="4 5">NBRC 104335</strain>
    </source>
</reference>
<accession>A0ABP9UT96</accession>
<evidence type="ECO:0000256" key="2">
    <source>
        <dbReference type="ARBA" id="ARBA00023033"/>
    </source>
</evidence>
<evidence type="ECO:0008006" key="6">
    <source>
        <dbReference type="Google" id="ProtNLM"/>
    </source>
</evidence>
<sequence>MVSPAESPSDPSRYDVVIIGGAFSGSALGILLKRERPEIRILILEKSTEFDRKIGESTSEVAGCFLTRVLGLSNYLAREHFQKHGLRMWFTTPENHDPGHCSEIGPFSQARFPTYQLNRAKLDQHLLDEARKLGCALVRPATVKDLDLAGAGRSTVTFKADGVTRTVTAGWVVDASGKAALIARKRGTLVGLEDHPVHSMWVRFQNVRDLDSHACHMGALKMQPTPVVSRGSATNHLMGRGWWSWIIPLANGEFSAGVTWDERLCTPPAEGPVGERVKAHMLSHPVGKLMFENAVPVENDARIYKHLPYRSTEVCGDGWLAVGDAAGFMDPLYSHGLDFCAHSVYIANRVILNALSGQCVKAHLAGHFEQYQESYFRWFNALYRGKYQYLGDARLMRAAFLLDIATYFIGPVQLVYRVTDLEFSKMPYNGPIGNVFAKFMALYNRRLEVIARKRLAAGTYGRENLDHSYLIRTPFNAGLGAMRHFFRGVSIWLGLELETLFRRPIPAPQHKPKPAKPVASSTEHEAVA</sequence>
<dbReference type="InterPro" id="IPR050816">
    <property type="entry name" value="Flavin-dep_Halogenase_NPB"/>
</dbReference>
<keyword evidence="2" id="KW-0503">Monooxygenase</keyword>
<dbReference type="InterPro" id="IPR036188">
    <property type="entry name" value="FAD/NAD-bd_sf"/>
</dbReference>
<gene>
    <name evidence="4" type="ORF">Hsar01_02484</name>
</gene>
<evidence type="ECO:0000256" key="3">
    <source>
        <dbReference type="SAM" id="MobiDB-lite"/>
    </source>
</evidence>
<dbReference type="Pfam" id="PF04820">
    <property type="entry name" value="Trp_halogenase"/>
    <property type="match status" value="1"/>
</dbReference>
<dbReference type="Proteomes" id="UP001476282">
    <property type="component" value="Unassembled WGS sequence"/>
</dbReference>
<proteinExistence type="predicted"/>
<evidence type="ECO:0000313" key="4">
    <source>
        <dbReference type="EMBL" id="GAA5483254.1"/>
    </source>
</evidence>
<protein>
    <recommendedName>
        <fullName evidence="6">NAD(P)/FAD-dependent oxidoreductase</fullName>
    </recommendedName>
</protein>
<dbReference type="RefSeq" id="WP_353567370.1">
    <property type="nucleotide sequence ID" value="NZ_BAABRI010000013.1"/>
</dbReference>
<dbReference type="SUPFAM" id="SSF51905">
    <property type="entry name" value="FAD/NAD(P)-binding domain"/>
    <property type="match status" value="1"/>
</dbReference>
<feature type="region of interest" description="Disordered" evidence="3">
    <location>
        <begin position="506"/>
        <end position="528"/>
    </location>
</feature>
<organism evidence="4 5">
    <name type="scientific">Haloferula sargassicola</name>
    <dbReference type="NCBI Taxonomy" id="490096"/>
    <lineage>
        <taxon>Bacteria</taxon>
        <taxon>Pseudomonadati</taxon>
        <taxon>Verrucomicrobiota</taxon>
        <taxon>Verrucomicrobiia</taxon>
        <taxon>Verrucomicrobiales</taxon>
        <taxon>Verrucomicrobiaceae</taxon>
        <taxon>Haloferula</taxon>
    </lineage>
</organism>
<keyword evidence="5" id="KW-1185">Reference proteome</keyword>
<dbReference type="Gene3D" id="3.50.50.60">
    <property type="entry name" value="FAD/NAD(P)-binding domain"/>
    <property type="match status" value="1"/>
</dbReference>
<evidence type="ECO:0000313" key="5">
    <source>
        <dbReference type="Proteomes" id="UP001476282"/>
    </source>
</evidence>
<comment type="caution">
    <text evidence="4">The sequence shown here is derived from an EMBL/GenBank/DDBJ whole genome shotgun (WGS) entry which is preliminary data.</text>
</comment>
<keyword evidence="1" id="KW-0560">Oxidoreductase</keyword>
<dbReference type="InterPro" id="IPR006905">
    <property type="entry name" value="Flavin_halogenase"/>
</dbReference>